<feature type="transmembrane region" description="Helical" evidence="1">
    <location>
        <begin position="172"/>
        <end position="193"/>
    </location>
</feature>
<evidence type="ECO:0000313" key="5">
    <source>
        <dbReference type="EMBL" id="OTP27632.1"/>
    </source>
</evidence>
<reference evidence="2 11" key="4">
    <citation type="submission" date="2019-07" db="EMBL/GenBank/DDBJ databases">
        <title>antibiotic susceptibility of plant-derived lactic acid bacteria.</title>
        <authorList>
            <person name="Sugiyama M."/>
            <person name="Noda M."/>
        </authorList>
    </citation>
    <scope>NUCLEOTIDE SEQUENCE [LARGE SCALE GENOMIC DNA]</scope>
    <source>
        <strain evidence="2 11">15-1A</strain>
    </source>
</reference>
<evidence type="ECO:0000313" key="2">
    <source>
        <dbReference type="EMBL" id="BBM13609.1"/>
    </source>
</evidence>
<feature type="transmembrane region" description="Helical" evidence="1">
    <location>
        <begin position="246"/>
        <end position="271"/>
    </location>
</feature>
<reference evidence="6 9" key="3">
    <citation type="submission" date="2018-03" db="EMBL/GenBank/DDBJ databases">
        <title>Draft genome sequences of four Enterococcus mundtii strains isolated from beef slaughterhouses in Kenya.</title>
        <authorList>
            <person name="Wambui J."/>
            <person name="Stevens M."/>
            <person name="Njage P."/>
            <person name="Stephan R."/>
            <person name="Tasara T."/>
        </authorList>
    </citation>
    <scope>NUCLEOTIDE SEQUENCE [LARGE SCALE GENOMIC DNA]</scope>
    <source>
        <strain evidence="6 9">H18-EM</strain>
    </source>
</reference>
<dbReference type="EMBL" id="NGMS01000001">
    <property type="protein sequence ID" value="OTP27632.1"/>
    <property type="molecule type" value="Genomic_DNA"/>
</dbReference>
<protein>
    <submittedName>
        <fullName evidence="5">Uncharacterized protein</fullName>
    </submittedName>
</protein>
<reference evidence="5 8" key="2">
    <citation type="submission" date="2017-05" db="EMBL/GenBank/DDBJ databases">
        <title>The Genome Sequence of Enterococcus mundtii 6B1_DIV0119.</title>
        <authorList>
            <consortium name="The Broad Institute Genomics Platform"/>
            <consortium name="The Broad Institute Genomic Center for Infectious Diseases"/>
            <person name="Earl A."/>
            <person name="Manson A."/>
            <person name="Schwartman J."/>
            <person name="Gilmore M."/>
            <person name="Abouelleil A."/>
            <person name="Cao P."/>
            <person name="Chapman S."/>
            <person name="Cusick C."/>
            <person name="Shea T."/>
            <person name="Young S."/>
            <person name="Neafsey D."/>
            <person name="Nusbaum C."/>
            <person name="Birren B."/>
        </authorList>
    </citation>
    <scope>NUCLEOTIDE SEQUENCE [LARGE SCALE GENOMIC DNA]</scope>
    <source>
        <strain evidence="5 8">6B1_DIV0119</strain>
    </source>
</reference>
<keyword evidence="1" id="KW-0812">Transmembrane</keyword>
<gene>
    <name evidence="5" type="ORF">A5802_001367</name>
    <name evidence="4" type="ORF">BTN92_07125</name>
    <name evidence="6" type="ORF">C6N14_06060</name>
    <name evidence="2" type="ORF">EM151A_0367</name>
    <name evidence="3" type="ORF">EMU01_26800</name>
</gene>
<dbReference type="STRING" id="53346.A5802_001367"/>
<accession>A0A1A6G6D8</accession>
<evidence type="ECO:0000313" key="10">
    <source>
        <dbReference type="Proteomes" id="UP000321175"/>
    </source>
</evidence>
<dbReference type="EMBL" id="BJWA01000027">
    <property type="protein sequence ID" value="GEL81536.1"/>
    <property type="molecule type" value="Genomic_DNA"/>
</dbReference>
<organism evidence="5 8">
    <name type="scientific">Enterococcus mundtii</name>
    <dbReference type="NCBI Taxonomy" id="53346"/>
    <lineage>
        <taxon>Bacteria</taxon>
        <taxon>Bacillati</taxon>
        <taxon>Bacillota</taxon>
        <taxon>Bacilli</taxon>
        <taxon>Lactobacillales</taxon>
        <taxon>Enterococcaceae</taxon>
        <taxon>Enterococcus</taxon>
    </lineage>
</organism>
<evidence type="ECO:0000313" key="11">
    <source>
        <dbReference type="Proteomes" id="UP000509460"/>
    </source>
</evidence>
<evidence type="ECO:0000313" key="8">
    <source>
        <dbReference type="Proteomes" id="UP000195024"/>
    </source>
</evidence>
<reference evidence="4 7" key="1">
    <citation type="submission" date="2016-12" db="EMBL/GenBank/DDBJ databases">
        <authorList>
            <person name="Song W.-J."/>
            <person name="Kurnit D.M."/>
        </authorList>
    </citation>
    <scope>NUCLEOTIDE SEQUENCE [LARGE SCALE GENOMIC DNA]</scope>
    <source>
        <strain evidence="4 7">CGB1038-1_S1</strain>
    </source>
</reference>
<dbReference type="Proteomes" id="UP000189299">
    <property type="component" value="Unassembled WGS sequence"/>
</dbReference>
<name>A0A1A6G6D8_ENTMU</name>
<dbReference type="EMBL" id="PYGR01000017">
    <property type="protein sequence ID" value="PTO35885.1"/>
    <property type="molecule type" value="Genomic_DNA"/>
</dbReference>
<evidence type="ECO:0000313" key="7">
    <source>
        <dbReference type="Proteomes" id="UP000189299"/>
    </source>
</evidence>
<reference evidence="3 10" key="5">
    <citation type="submission" date="2019-07" db="EMBL/GenBank/DDBJ databases">
        <title>Whole genome shotgun sequence of Enterococcus mundtii NBRC 100490.</title>
        <authorList>
            <person name="Hosoyama A."/>
            <person name="Uohara A."/>
            <person name="Ohji S."/>
            <person name="Ichikawa N."/>
        </authorList>
    </citation>
    <scope>NUCLEOTIDE SEQUENCE [LARGE SCALE GENOMIC DNA]</scope>
    <source>
        <strain evidence="3 10">NBRC 100490</strain>
    </source>
</reference>
<evidence type="ECO:0000313" key="9">
    <source>
        <dbReference type="Proteomes" id="UP000244022"/>
    </source>
</evidence>
<keyword evidence="10" id="KW-1185">Reference proteome</keyword>
<dbReference type="Proteomes" id="UP000321175">
    <property type="component" value="Unassembled WGS sequence"/>
</dbReference>
<evidence type="ECO:0000313" key="3">
    <source>
        <dbReference type="EMBL" id="GEL81536.1"/>
    </source>
</evidence>
<dbReference type="Proteomes" id="UP000509460">
    <property type="component" value="Chromosome"/>
</dbReference>
<evidence type="ECO:0000313" key="6">
    <source>
        <dbReference type="EMBL" id="PTO35885.1"/>
    </source>
</evidence>
<evidence type="ECO:0000313" key="4">
    <source>
        <dbReference type="EMBL" id="ONN43594.1"/>
    </source>
</evidence>
<dbReference type="Proteomes" id="UP000195024">
    <property type="component" value="Unassembled WGS sequence"/>
</dbReference>
<keyword evidence="1" id="KW-0472">Membrane</keyword>
<dbReference type="Proteomes" id="UP000244022">
    <property type="component" value="Unassembled WGS sequence"/>
</dbReference>
<keyword evidence="1" id="KW-1133">Transmembrane helix</keyword>
<dbReference type="AlphaFoldDB" id="A0A1A6G6D8"/>
<dbReference type="EMBL" id="AP019810">
    <property type="protein sequence ID" value="BBM13609.1"/>
    <property type="molecule type" value="Genomic_DNA"/>
</dbReference>
<dbReference type="OrthoDB" id="2192550at2"/>
<feature type="transmembrane region" description="Helical" evidence="1">
    <location>
        <begin position="205"/>
        <end position="226"/>
    </location>
</feature>
<evidence type="ECO:0000256" key="1">
    <source>
        <dbReference type="SAM" id="Phobius"/>
    </source>
</evidence>
<sequence length="284" mass="32948">MSTQKFMQKGSRWLLTFICSLSLFAGMTLVVLRLTLFNQQFMEKAMEEANYSETITSEINQRISDLGRGSNIPADVLADTVPQAYVQSNVEHYIRTIYTDIPFLIERTEDVDKIIQKKVEDYAKENNYEINAETQQSIDNLKKSAIETYSEYIEIPYLLTYGKQVMGYKRTLTLLIFFTMTVSALLVIAIIAIDTRFFHRALRYLSYAVGGAGLMLLALPLFVYLSKMVERIGINSKSLYHFLTTYLSNFIVTFIQWGIVLIICSFIIWMLSELLRRRKVKKRY</sequence>
<dbReference type="GeneID" id="60999626"/>
<dbReference type="EMBL" id="MSTR01000005">
    <property type="protein sequence ID" value="ONN43594.1"/>
    <property type="molecule type" value="Genomic_DNA"/>
</dbReference>
<dbReference type="RefSeq" id="WP_010735160.1">
    <property type="nucleotide sequence ID" value="NZ_AP019810.1"/>
</dbReference>
<proteinExistence type="predicted"/>